<gene>
    <name evidence="2" type="ORF">G4223_03630</name>
</gene>
<protein>
    <recommendedName>
        <fullName evidence="1">DUF637 domain-containing protein</fullName>
    </recommendedName>
</protein>
<proteinExistence type="predicted"/>
<dbReference type="Pfam" id="PF13332">
    <property type="entry name" value="Fil_haemagg_2"/>
    <property type="match status" value="1"/>
</dbReference>
<keyword evidence="3" id="KW-1185">Reference proteome</keyword>
<dbReference type="Pfam" id="PF04830">
    <property type="entry name" value="DUF637"/>
    <property type="match status" value="1"/>
</dbReference>
<sequence length="431" mass="43705">YLRSGLDQEEDAKTRVVGSEITAGTDVTLHAQGGDVVVQASKAQAGEQIALKADDGQVQLLTAQDSDYHAETHTASNAIWQTSQDKGRIDETTKYADLQAGTGIEITAAQGVTAEIHTGTASLQSTVAALAAQPETAWMAEVAARDDLRWTMVQEAHDHWDYKSQGLSPAGAAILSIAVMVATQGMGVEALGALGVEGVTGTSAAMVNAGFSSLVAQASVSLVNNRGNIGKVLQEMGSTQTLKTLALTVATAGAFHEVGTLTDGHFGGTGTNAAGQTSLEYLGSMDHLANVVGHALVGCASGAANGEHCGSGALASGLGATVGPAASEMGTVPGVVLTSAAGGVAAEFAGGRFEDGASVAAAGYLFNQMMEAIRSDPNHMLRYGQSREALSKLDQFLQENLGVTFFAGETVEATAGMGLAATGGGILRHKG</sequence>
<feature type="domain" description="DUF637" evidence="1">
    <location>
        <begin position="206"/>
        <end position="289"/>
    </location>
</feature>
<dbReference type="EMBL" id="JAAIYP010000021">
    <property type="protein sequence ID" value="NFV79198.1"/>
    <property type="molecule type" value="Genomic_DNA"/>
</dbReference>
<reference evidence="2 3" key="1">
    <citation type="submission" date="2020-02" db="EMBL/GenBank/DDBJ databases">
        <authorList>
            <person name="Dziuba M."/>
            <person name="Kuznetsov B."/>
            <person name="Mardanov A."/>
            <person name="Ravin N."/>
            <person name="Grouzdev D."/>
        </authorList>
    </citation>
    <scope>NUCLEOTIDE SEQUENCE [LARGE SCALE GENOMIC DNA]</scope>
    <source>
        <strain evidence="2 3">SpK</strain>
    </source>
</reference>
<evidence type="ECO:0000313" key="2">
    <source>
        <dbReference type="EMBL" id="NFV79198.1"/>
    </source>
</evidence>
<dbReference type="InterPro" id="IPR025157">
    <property type="entry name" value="Hemagglutinin_rpt"/>
</dbReference>
<dbReference type="RefSeq" id="WP_205762362.1">
    <property type="nucleotide sequence ID" value="NZ_JAAIYP010000021.1"/>
</dbReference>
<organism evidence="2 3">
    <name type="scientific">Magnetospirillum aberrantis SpK</name>
    <dbReference type="NCBI Taxonomy" id="908842"/>
    <lineage>
        <taxon>Bacteria</taxon>
        <taxon>Pseudomonadati</taxon>
        <taxon>Pseudomonadota</taxon>
        <taxon>Alphaproteobacteria</taxon>
        <taxon>Rhodospirillales</taxon>
        <taxon>Rhodospirillaceae</taxon>
        <taxon>Magnetospirillum</taxon>
    </lineage>
</organism>
<dbReference type="AlphaFoldDB" id="A0A7C9QS05"/>
<name>A0A7C9QS05_9PROT</name>
<dbReference type="Proteomes" id="UP000480684">
    <property type="component" value="Unassembled WGS sequence"/>
</dbReference>
<dbReference type="InterPro" id="IPR006915">
    <property type="entry name" value="DUF637_hemagglutn_put"/>
</dbReference>
<comment type="caution">
    <text evidence="2">The sequence shown here is derived from an EMBL/GenBank/DDBJ whole genome shotgun (WGS) entry which is preliminary data.</text>
</comment>
<evidence type="ECO:0000313" key="3">
    <source>
        <dbReference type="Proteomes" id="UP000480684"/>
    </source>
</evidence>
<evidence type="ECO:0000259" key="1">
    <source>
        <dbReference type="Pfam" id="PF04830"/>
    </source>
</evidence>
<feature type="non-terminal residue" evidence="2">
    <location>
        <position position="1"/>
    </location>
</feature>
<dbReference type="GO" id="GO:0003824">
    <property type="term" value="F:catalytic activity"/>
    <property type="evidence" value="ECO:0007669"/>
    <property type="project" value="UniProtKB-ARBA"/>
</dbReference>
<accession>A0A7C9QS05</accession>